<feature type="binding site" description="axial binding residue" evidence="9">
    <location>
        <position position="489"/>
    </location>
    <ligand>
        <name>heme</name>
        <dbReference type="ChEBI" id="CHEBI:30413"/>
    </ligand>
    <ligandPart>
        <name>Fe</name>
        <dbReference type="ChEBI" id="CHEBI:18248"/>
    </ligandPart>
</feature>
<keyword evidence="5 9" id="KW-0479">Metal-binding</keyword>
<feature type="transmembrane region" description="Helical" evidence="10">
    <location>
        <begin position="53"/>
        <end position="79"/>
    </location>
</feature>
<evidence type="ECO:0000256" key="10">
    <source>
        <dbReference type="SAM" id="Phobius"/>
    </source>
</evidence>
<evidence type="ECO:0000256" key="3">
    <source>
        <dbReference type="ARBA" id="ARBA00010617"/>
    </source>
</evidence>
<keyword evidence="4 9" id="KW-0349">Heme</keyword>
<dbReference type="InterPro" id="IPR036396">
    <property type="entry name" value="Cyt_P450_sf"/>
</dbReference>
<dbReference type="InterPro" id="IPR001128">
    <property type="entry name" value="Cyt_P450"/>
</dbReference>
<feature type="transmembrane region" description="Helical" evidence="10">
    <location>
        <begin position="6"/>
        <end position="21"/>
    </location>
</feature>
<evidence type="ECO:0000256" key="7">
    <source>
        <dbReference type="ARBA" id="ARBA00023004"/>
    </source>
</evidence>
<proteinExistence type="evidence at transcript level"/>
<evidence type="ECO:0000256" key="8">
    <source>
        <dbReference type="ARBA" id="ARBA00023033"/>
    </source>
</evidence>
<keyword evidence="10" id="KW-0472">Membrane</keyword>
<evidence type="ECO:0000256" key="2">
    <source>
        <dbReference type="ARBA" id="ARBA00005179"/>
    </source>
</evidence>
<dbReference type="AlphaFoldDB" id="A0AA86J3S0"/>
<evidence type="ECO:0000256" key="9">
    <source>
        <dbReference type="PIRSR" id="PIRSR602403-1"/>
    </source>
</evidence>
<accession>A0AA86J3S0</accession>
<feature type="transmembrane region" description="Helical" evidence="10">
    <location>
        <begin position="28"/>
        <end position="47"/>
    </location>
</feature>
<dbReference type="PRINTS" id="PR00385">
    <property type="entry name" value="P450"/>
</dbReference>
<gene>
    <name evidence="11" type="primary">CYP6246A3</name>
</gene>
<comment type="similarity">
    <text evidence="3">Belongs to the cytochrome P450 family.</text>
</comment>
<reference evidence="11" key="1">
    <citation type="submission" date="2023-03" db="EMBL/GenBank/DDBJ databases">
        <title>cytochrome P450 monooxygenase from Trametes versicolor.</title>
        <authorList>
            <person name="Ichinose H."/>
        </authorList>
    </citation>
    <scope>NUCLEOTIDE SEQUENCE</scope>
    <source>
        <strain evidence="11">NBRC 30340</strain>
    </source>
</reference>
<dbReference type="GO" id="GO:0004497">
    <property type="term" value="F:monooxygenase activity"/>
    <property type="evidence" value="ECO:0007669"/>
    <property type="project" value="UniProtKB-KW"/>
</dbReference>
<evidence type="ECO:0000256" key="5">
    <source>
        <dbReference type="ARBA" id="ARBA00022723"/>
    </source>
</evidence>
<dbReference type="InterPro" id="IPR002403">
    <property type="entry name" value="Cyt_P450_E_grp-IV"/>
</dbReference>
<dbReference type="EMBL" id="LC761795">
    <property type="protein sequence ID" value="BED43040.1"/>
    <property type="molecule type" value="mRNA"/>
</dbReference>
<dbReference type="SUPFAM" id="SSF48264">
    <property type="entry name" value="Cytochrome P450"/>
    <property type="match status" value="1"/>
</dbReference>
<evidence type="ECO:0000256" key="4">
    <source>
        <dbReference type="ARBA" id="ARBA00022617"/>
    </source>
</evidence>
<keyword evidence="7 9" id="KW-0408">Iron</keyword>
<dbReference type="PANTHER" id="PTHR24305">
    <property type="entry name" value="CYTOCHROME P450"/>
    <property type="match status" value="1"/>
</dbReference>
<protein>
    <submittedName>
        <fullName evidence="11">Cytochrome P450 monooxygenase</fullName>
    </submittedName>
</protein>
<name>A0AA86J3S0_TRAVE</name>
<dbReference type="Pfam" id="PF00067">
    <property type="entry name" value="p450"/>
    <property type="match status" value="1"/>
</dbReference>
<dbReference type="PANTHER" id="PTHR24305:SF29">
    <property type="entry name" value="BENZOATE-PARA-HYDROXYLASE"/>
    <property type="match status" value="1"/>
</dbReference>
<dbReference type="GO" id="GO:0020037">
    <property type="term" value="F:heme binding"/>
    <property type="evidence" value="ECO:0007669"/>
    <property type="project" value="InterPro"/>
</dbReference>
<keyword evidence="10" id="KW-0812">Transmembrane</keyword>
<keyword evidence="6" id="KW-0560">Oxidoreductase</keyword>
<dbReference type="InterPro" id="IPR050121">
    <property type="entry name" value="Cytochrome_P450_monoxygenase"/>
</dbReference>
<evidence type="ECO:0000256" key="6">
    <source>
        <dbReference type="ARBA" id="ARBA00023002"/>
    </source>
</evidence>
<keyword evidence="8 11" id="KW-0503">Monooxygenase</keyword>
<comment type="cofactor">
    <cofactor evidence="1 9">
        <name>heme</name>
        <dbReference type="ChEBI" id="CHEBI:30413"/>
    </cofactor>
</comment>
<evidence type="ECO:0000313" key="11">
    <source>
        <dbReference type="EMBL" id="BED43040.1"/>
    </source>
</evidence>
<evidence type="ECO:0000256" key="1">
    <source>
        <dbReference type="ARBA" id="ARBA00001971"/>
    </source>
</evidence>
<dbReference type="GO" id="GO:0016705">
    <property type="term" value="F:oxidoreductase activity, acting on paired donors, with incorporation or reduction of molecular oxygen"/>
    <property type="evidence" value="ECO:0007669"/>
    <property type="project" value="InterPro"/>
</dbReference>
<sequence>MNSDFSTALLSGVVVFVALRGRMIQGDIAAASLAALYLSVVILYAIILQPEWGIIAILGHAAYLITLTFAAVWTCFIVFRISPLHPLHRFPGPVLNRVTELPLAYTAARLNRHLYLCQLHETYGSIVRTGPNSISISSKTAAYTIHKSAQCFNKTEAYDLHLKGEGLFFVKERDRHAVRRRPWNRAMSNEAIQEYTEPLLRTTQAFVDRLAKDTEAKGSVDFVRCVTQWAFDTAALITFGGNGTEMSLLASDDPDELADKPRISLASFEFFSHFPWLFHILKHFPASVFRQVEEFSLKQAERRLQAEKIQFKDVFSYWVEDAEHPNVDELATDSLAAIIAATETVSSMTSLVFFFILSNPHWHRALRAELDAAFSPHAPFNAAPASTDALDGLPILTAVINEAFRLGAIFSGLPRVVPPGGALIDGVHFPGGTVVSVPIYAQHLSADNFGADPAAFNPARWLPSTGSSNENMKADRGALLTFGAGPFNCVGQRLAYRQTRLVLACVFLLLDVDLVDGFDKERWWAGVGNLRATVIREPLAVAARRRRAAGLGVVFPSA</sequence>
<comment type="pathway">
    <text evidence="2">Secondary metabolite biosynthesis.</text>
</comment>
<keyword evidence="10" id="KW-1133">Transmembrane helix</keyword>
<dbReference type="GO" id="GO:0005506">
    <property type="term" value="F:iron ion binding"/>
    <property type="evidence" value="ECO:0007669"/>
    <property type="project" value="InterPro"/>
</dbReference>
<dbReference type="PRINTS" id="PR00465">
    <property type="entry name" value="EP450IV"/>
</dbReference>
<dbReference type="Gene3D" id="1.10.630.10">
    <property type="entry name" value="Cytochrome P450"/>
    <property type="match status" value="1"/>
</dbReference>
<organism evidence="11">
    <name type="scientific">Trametes versicolor</name>
    <name type="common">White-rot fungus</name>
    <name type="synonym">Coriolus versicolor</name>
    <dbReference type="NCBI Taxonomy" id="5325"/>
    <lineage>
        <taxon>Eukaryota</taxon>
        <taxon>Fungi</taxon>
        <taxon>Dikarya</taxon>
        <taxon>Basidiomycota</taxon>
        <taxon>Agaricomycotina</taxon>
        <taxon>Agaricomycetes</taxon>
        <taxon>Polyporales</taxon>
        <taxon>Polyporaceae</taxon>
        <taxon>Trametes</taxon>
    </lineage>
</organism>